<dbReference type="InterPro" id="IPR049245">
    <property type="entry name" value="DUF6880"/>
</dbReference>
<dbReference type="Proteomes" id="UP000291933">
    <property type="component" value="Unassembled WGS sequence"/>
</dbReference>
<evidence type="ECO:0000313" key="2">
    <source>
        <dbReference type="Proteomes" id="UP000291933"/>
    </source>
</evidence>
<dbReference type="EMBL" id="SDMR01000002">
    <property type="protein sequence ID" value="TBT96081.1"/>
    <property type="molecule type" value="Genomic_DNA"/>
</dbReference>
<reference evidence="1 2" key="1">
    <citation type="submission" date="2019-01" db="EMBL/GenBank/DDBJ databases">
        <title>Lactibacter flavus gen. nov., sp. nov., a novel bacterium of the family Propionibacteriaceae isolated from raw milk and dairy products.</title>
        <authorList>
            <person name="Huptas C."/>
            <person name="Wenning M."/>
            <person name="Breitenwieser F."/>
            <person name="Doll E."/>
            <person name="Von Neubeck M."/>
            <person name="Busse H.-J."/>
            <person name="Scherer S."/>
        </authorList>
    </citation>
    <scope>NUCLEOTIDE SEQUENCE [LARGE SCALE GENOMIC DNA]</scope>
    <source>
        <strain evidence="1 2">DSM 22130</strain>
    </source>
</reference>
<comment type="caution">
    <text evidence="1">The sequence shown here is derived from an EMBL/GenBank/DDBJ whole genome shotgun (WGS) entry which is preliminary data.</text>
</comment>
<organism evidence="1 2">
    <name type="scientific">Propioniciclava tarda</name>
    <dbReference type="NCBI Taxonomy" id="433330"/>
    <lineage>
        <taxon>Bacteria</taxon>
        <taxon>Bacillati</taxon>
        <taxon>Actinomycetota</taxon>
        <taxon>Actinomycetes</taxon>
        <taxon>Propionibacteriales</taxon>
        <taxon>Propionibacteriaceae</taxon>
        <taxon>Propioniciclava</taxon>
    </lineage>
</organism>
<dbReference type="OrthoDB" id="3677745at2"/>
<protein>
    <submittedName>
        <fullName evidence="1">Uncharacterized protein</fullName>
    </submittedName>
</protein>
<sequence length="407" mass="45003">MHRWSAANSYGHGVHQAVALLRQAAQTLPAADVLPVTQRALASALKAIARADDSSGIIGDAIKDLLALHADLTNAAPPPPARLVAWLIDFQFDGVVDYFTLDPAAYGPALGDRGMALYKTKLAEIAASVGPAPTEAEEHAYWLQRTADPSLWDQQAGLRHARFVLEWNARRLAVWDRDLDAIIATHARDRKVAAWLEDTAKAFAEIGETALAIDWARQATFFDRGHQSVNAARLWCRLVSEHRPGEELAARLAVFDRWPTATHADGVRRAVGEAWPDHRGHVMDALRQRPGEAVSFALHTLDDVRLAWDLAHSLGLDEPGLWGTLADRYEKVDPLAVVPLHTRQVLDHLEYADAQHYRAAARKLAHLRALTRGTEMADGIDALVADLRDAHRRRPRLQQEFTRAGLP</sequence>
<name>A0A4V6MV60_PROTD</name>
<dbReference type="AlphaFoldDB" id="A0A4V6MV60"/>
<accession>A0A4V6MV60</accession>
<evidence type="ECO:0000313" key="1">
    <source>
        <dbReference type="EMBL" id="TBT96081.1"/>
    </source>
</evidence>
<gene>
    <name evidence="1" type="ORF">ET996_02750</name>
</gene>
<proteinExistence type="predicted"/>
<keyword evidence="2" id="KW-1185">Reference proteome</keyword>
<dbReference type="Pfam" id="PF21810">
    <property type="entry name" value="DUF6880"/>
    <property type="match status" value="1"/>
</dbReference>